<reference evidence="3 4" key="2">
    <citation type="journal article" date="2012" name="PLoS Pathog.">
        <title>Diverse lifestyles and strategies of plant pathogenesis encoded in the genomes of eighteen Dothideomycetes fungi.</title>
        <authorList>
            <person name="Ohm R.A."/>
            <person name="Feau N."/>
            <person name="Henrissat B."/>
            <person name="Schoch C.L."/>
            <person name="Horwitz B.A."/>
            <person name="Barry K.W."/>
            <person name="Condon B.J."/>
            <person name="Copeland A.C."/>
            <person name="Dhillon B."/>
            <person name="Glaser F."/>
            <person name="Hesse C.N."/>
            <person name="Kosti I."/>
            <person name="LaButti K."/>
            <person name="Lindquist E.A."/>
            <person name="Lucas S."/>
            <person name="Salamov A.A."/>
            <person name="Bradshaw R.E."/>
            <person name="Ciuffetti L."/>
            <person name="Hamelin R.C."/>
            <person name="Kema G.H.J."/>
            <person name="Lawrence C."/>
            <person name="Scott J.A."/>
            <person name="Spatafora J.W."/>
            <person name="Turgeon B.G."/>
            <person name="de Wit P.J.G.M."/>
            <person name="Zhong S."/>
            <person name="Goodwin S.B."/>
            <person name="Grigoriev I.V."/>
        </authorList>
    </citation>
    <scope>NUCLEOTIDE SEQUENCE [LARGE SCALE GENOMIC DNA]</scope>
    <source>
        <strain evidence="4">NZE10 / CBS 128990</strain>
    </source>
</reference>
<organism evidence="3 4">
    <name type="scientific">Dothistroma septosporum (strain NZE10 / CBS 128990)</name>
    <name type="common">Red band needle blight fungus</name>
    <name type="synonym">Mycosphaerella pini</name>
    <dbReference type="NCBI Taxonomy" id="675120"/>
    <lineage>
        <taxon>Eukaryota</taxon>
        <taxon>Fungi</taxon>
        <taxon>Dikarya</taxon>
        <taxon>Ascomycota</taxon>
        <taxon>Pezizomycotina</taxon>
        <taxon>Dothideomycetes</taxon>
        <taxon>Dothideomycetidae</taxon>
        <taxon>Mycosphaerellales</taxon>
        <taxon>Mycosphaerellaceae</taxon>
        <taxon>Dothistroma</taxon>
    </lineage>
</organism>
<evidence type="ECO:0008006" key="5">
    <source>
        <dbReference type="Google" id="ProtNLM"/>
    </source>
</evidence>
<proteinExistence type="predicted"/>
<evidence type="ECO:0000256" key="1">
    <source>
        <dbReference type="SAM" id="MobiDB-lite"/>
    </source>
</evidence>
<dbReference type="eggNOG" id="ENOG502RXFK">
    <property type="taxonomic scope" value="Eukaryota"/>
</dbReference>
<feature type="transmembrane region" description="Helical" evidence="2">
    <location>
        <begin position="218"/>
        <end position="244"/>
    </location>
</feature>
<feature type="region of interest" description="Disordered" evidence="1">
    <location>
        <begin position="1"/>
        <end position="35"/>
    </location>
</feature>
<evidence type="ECO:0000256" key="2">
    <source>
        <dbReference type="SAM" id="Phobius"/>
    </source>
</evidence>
<dbReference type="HOGENOM" id="CLU_029045_0_0_1"/>
<feature type="transmembrane region" description="Helical" evidence="2">
    <location>
        <begin position="107"/>
        <end position="125"/>
    </location>
</feature>
<feature type="transmembrane region" description="Helical" evidence="2">
    <location>
        <begin position="305"/>
        <end position="325"/>
    </location>
</feature>
<dbReference type="EMBL" id="KB446543">
    <property type="protein sequence ID" value="EME41039.1"/>
    <property type="molecule type" value="Genomic_DNA"/>
</dbReference>
<name>N1PFZ4_DOTSN</name>
<feature type="transmembrane region" description="Helical" evidence="2">
    <location>
        <begin position="429"/>
        <end position="449"/>
    </location>
</feature>
<feature type="transmembrane region" description="Helical" evidence="2">
    <location>
        <begin position="146"/>
        <end position="168"/>
    </location>
</feature>
<keyword evidence="2" id="KW-1133">Transmembrane helix</keyword>
<dbReference type="OMA" id="VQSWAWY"/>
<protein>
    <recommendedName>
        <fullName evidence="5">Acyltransferase 3 domain-containing protein</fullName>
    </recommendedName>
</protein>
<dbReference type="AlphaFoldDB" id="N1PFZ4"/>
<dbReference type="Proteomes" id="UP000016933">
    <property type="component" value="Unassembled WGS sequence"/>
</dbReference>
<evidence type="ECO:0000313" key="3">
    <source>
        <dbReference type="EMBL" id="EME41039.1"/>
    </source>
</evidence>
<dbReference type="OrthoDB" id="3363151at2759"/>
<dbReference type="STRING" id="675120.N1PFZ4"/>
<accession>N1PFZ4</accession>
<keyword evidence="4" id="KW-1185">Reference proteome</keyword>
<gene>
    <name evidence="3" type="ORF">DOTSEDRAFT_74543</name>
</gene>
<sequence length="469" mass="52620">MDSKANQKAKRSSTVSVEKISSNDSGSTPASSTKQDAISSVRGIATTDRTGHHLYITGLKGILVIESFIWTYFVTFIPTLASPTLESQATHGPVYQQLLRDILSVPLWNYSLIYNFFIILSMRTIPVTFLQNPTGQTYAASVIRRIVRMVLLICIASGMATGIFSAIGVDFINDFKTRLPNRSIETPMPAYDGVAAVNSLFQLFWITRDFFDQAANSFWPTATMWVPSIIYFQSFTVYFCMVILPYTRPKWHIPGMGLFAAGSFWMGYWGWYSMTGMLFADIAVNATLQNELKAGLKISSKGWRIPFWALALTSFAIGIALKYTFAVRPQFLDSLVYLHPYVDLLEGYSVDKYVAMGPYARLDDWLIICGILLAVEWSNAAQHCLSLKPLVWLGERAFSIFAAQSIVFWTGGIKLWLTLNDRGLSTAAANAVVLLTCLIAIVLFSELYYRIVDVPSRWLAKHAYLWLVN</sequence>
<reference evidence="4" key="1">
    <citation type="journal article" date="2012" name="PLoS Genet.">
        <title>The genomes of the fungal plant pathogens Cladosporium fulvum and Dothistroma septosporum reveal adaptation to different hosts and lifestyles but also signatures of common ancestry.</title>
        <authorList>
            <person name="de Wit P.J.G.M."/>
            <person name="van der Burgt A."/>
            <person name="Oekmen B."/>
            <person name="Stergiopoulos I."/>
            <person name="Abd-Elsalam K.A."/>
            <person name="Aerts A.L."/>
            <person name="Bahkali A.H."/>
            <person name="Beenen H.G."/>
            <person name="Chettri P."/>
            <person name="Cox M.P."/>
            <person name="Datema E."/>
            <person name="de Vries R.P."/>
            <person name="Dhillon B."/>
            <person name="Ganley A.R."/>
            <person name="Griffiths S.A."/>
            <person name="Guo Y."/>
            <person name="Hamelin R.C."/>
            <person name="Henrissat B."/>
            <person name="Kabir M.S."/>
            <person name="Jashni M.K."/>
            <person name="Kema G."/>
            <person name="Klaubauf S."/>
            <person name="Lapidus A."/>
            <person name="Levasseur A."/>
            <person name="Lindquist E."/>
            <person name="Mehrabi R."/>
            <person name="Ohm R.A."/>
            <person name="Owen T.J."/>
            <person name="Salamov A."/>
            <person name="Schwelm A."/>
            <person name="Schijlen E."/>
            <person name="Sun H."/>
            <person name="van den Burg H.A."/>
            <person name="van Ham R.C.H.J."/>
            <person name="Zhang S."/>
            <person name="Goodwin S.B."/>
            <person name="Grigoriev I.V."/>
            <person name="Collemare J."/>
            <person name="Bradshaw R.E."/>
        </authorList>
    </citation>
    <scope>NUCLEOTIDE SEQUENCE [LARGE SCALE GENOMIC DNA]</scope>
    <source>
        <strain evidence="4">NZE10 / CBS 128990</strain>
    </source>
</reference>
<feature type="transmembrane region" description="Helical" evidence="2">
    <location>
        <begin position="62"/>
        <end position="81"/>
    </location>
</feature>
<keyword evidence="2" id="KW-0812">Transmembrane</keyword>
<feature type="transmembrane region" description="Helical" evidence="2">
    <location>
        <begin position="397"/>
        <end position="417"/>
    </location>
</feature>
<keyword evidence="2" id="KW-0472">Membrane</keyword>
<evidence type="ECO:0000313" key="4">
    <source>
        <dbReference type="Proteomes" id="UP000016933"/>
    </source>
</evidence>